<sequence length="268" mass="31613">MNSNIKGLYRPIQPTIQPTSDGVSYREFPPDTRLSAYIYCYWQLKTNQKLQDEFSYQVIADGCMDIYFEPNNPSEAYISGFSAHCTEFPLGKTFHYIGIRFYPAMFPLLFQIDASELSHRYELLQLVLPEKANYFKMYFTPGQDTKTIKRQLDHYYLNRINRTALQPDFRFFSAINNIFTKSGNLNLETELEAGISPRQLRRLSHYYLGDSTKTFCKVIRFQNAIRQHFDSNSPNDYSFLDYGYYDQAHFIREFKSMYGRTPKNAIKK</sequence>
<evidence type="ECO:0000313" key="3">
    <source>
        <dbReference type="Proteomes" id="UP000307507"/>
    </source>
</evidence>
<protein>
    <submittedName>
        <fullName evidence="2">AraC family transcriptional regulator</fullName>
    </submittedName>
</protein>
<dbReference type="SMART" id="SM00342">
    <property type="entry name" value="HTH_ARAC"/>
    <property type="match status" value="1"/>
</dbReference>
<keyword evidence="3" id="KW-1185">Reference proteome</keyword>
<reference evidence="2 3" key="1">
    <citation type="submission" date="2019-04" db="EMBL/GenBank/DDBJ databases">
        <title>Flavobacterium sp. nov. isolated from construction timber.</title>
        <authorList>
            <person name="Lin S.-Y."/>
            <person name="Chang C.-T."/>
            <person name="Young C.-C."/>
        </authorList>
    </citation>
    <scope>NUCLEOTIDE SEQUENCE [LARGE SCALE GENOMIC DNA]</scope>
    <source>
        <strain evidence="2 3">CC-CTC003</strain>
    </source>
</reference>
<dbReference type="Gene3D" id="1.10.10.60">
    <property type="entry name" value="Homeodomain-like"/>
    <property type="match status" value="1"/>
</dbReference>
<name>A0A4S4A4U4_9FLAO</name>
<dbReference type="PROSITE" id="PS01124">
    <property type="entry name" value="HTH_ARAC_FAMILY_2"/>
    <property type="match status" value="1"/>
</dbReference>
<feature type="domain" description="HTH araC/xylS-type" evidence="1">
    <location>
        <begin position="192"/>
        <end position="268"/>
    </location>
</feature>
<dbReference type="Pfam" id="PF12833">
    <property type="entry name" value="HTH_18"/>
    <property type="match status" value="1"/>
</dbReference>
<dbReference type="OrthoDB" id="511992at2"/>
<dbReference type="AlphaFoldDB" id="A0A4S4A4U4"/>
<dbReference type="EMBL" id="SSNZ01000001">
    <property type="protein sequence ID" value="THF53512.1"/>
    <property type="molecule type" value="Genomic_DNA"/>
</dbReference>
<dbReference type="GO" id="GO:0003700">
    <property type="term" value="F:DNA-binding transcription factor activity"/>
    <property type="evidence" value="ECO:0007669"/>
    <property type="project" value="InterPro"/>
</dbReference>
<evidence type="ECO:0000259" key="1">
    <source>
        <dbReference type="PROSITE" id="PS01124"/>
    </source>
</evidence>
<dbReference type="GO" id="GO:0043565">
    <property type="term" value="F:sequence-specific DNA binding"/>
    <property type="evidence" value="ECO:0007669"/>
    <property type="project" value="InterPro"/>
</dbReference>
<gene>
    <name evidence="2" type="ORF">E6C50_00300</name>
</gene>
<dbReference type="Proteomes" id="UP000307507">
    <property type="component" value="Unassembled WGS sequence"/>
</dbReference>
<proteinExistence type="predicted"/>
<dbReference type="InterPro" id="IPR046532">
    <property type="entry name" value="DUF6597"/>
</dbReference>
<dbReference type="Pfam" id="PF20240">
    <property type="entry name" value="DUF6597"/>
    <property type="match status" value="1"/>
</dbReference>
<accession>A0A4S4A4U4</accession>
<comment type="caution">
    <text evidence="2">The sequence shown here is derived from an EMBL/GenBank/DDBJ whole genome shotgun (WGS) entry which is preliminary data.</text>
</comment>
<dbReference type="InterPro" id="IPR018060">
    <property type="entry name" value="HTH_AraC"/>
</dbReference>
<evidence type="ECO:0000313" key="2">
    <source>
        <dbReference type="EMBL" id="THF53512.1"/>
    </source>
</evidence>
<organism evidence="2 3">
    <name type="scientific">Flavobacterium supellecticarium</name>
    <dbReference type="NCBI Taxonomy" id="2565924"/>
    <lineage>
        <taxon>Bacteria</taxon>
        <taxon>Pseudomonadati</taxon>
        <taxon>Bacteroidota</taxon>
        <taxon>Flavobacteriia</taxon>
        <taxon>Flavobacteriales</taxon>
        <taxon>Flavobacteriaceae</taxon>
        <taxon>Flavobacterium</taxon>
    </lineage>
</organism>